<name>A0A0E3K3X4_CLOSL</name>
<dbReference type="InterPro" id="IPR043129">
    <property type="entry name" value="ATPase_NBD"/>
</dbReference>
<evidence type="ECO:0000259" key="3">
    <source>
        <dbReference type="Pfam" id="PF21447"/>
    </source>
</evidence>
<reference evidence="4 5" key="1">
    <citation type="journal article" date="2015" name="J. Biotechnol.">
        <title>Complete genome sequence of a malodorant-producing acetogen, Clostridium scatologenes ATCC 25775(T).</title>
        <authorList>
            <person name="Zhu Z."/>
            <person name="Guo T."/>
            <person name="Zheng H."/>
            <person name="Song T."/>
            <person name="Ouyang P."/>
            <person name="Xie J."/>
        </authorList>
    </citation>
    <scope>NUCLEOTIDE SEQUENCE [LARGE SCALE GENOMIC DNA]</scope>
    <source>
        <strain evidence="4 5">ATCC 25775</strain>
    </source>
</reference>
<dbReference type="PANTHER" id="PTHR30005:SF0">
    <property type="entry name" value="RETROGRADE REGULATION PROTEIN 2"/>
    <property type="match status" value="1"/>
</dbReference>
<sequence length="516" mass="59422">MAKIRIGDIIAVIDIGSNYLRISIAEINVNKTIKILEDAIKPTNIGKDTFNFKRISIQTMHETCNDLKGFAQLLNDYKIKFYKAISTSGIREAENKQYILEQIRLRTGLNVQCINAAEERFYMLKAISYKSNLSALKRILVVNITSGAVEASIYEEGQLKFSEQSKIGSLRLRETLGELETKTMDFPEIMEQFIENKLYSIKSSIENLNFECLIGAGGELKTILKIIESKSKIKNKKGFMKKGYLIERDEFVQLYKNIQNMTNDQIRFTYGVSYKIAELLLPSILIFYCFLKITNSKNVQISTVSLREGILYDLSEELLEVDKKKESENHIISSVWYIGEKYRINKKHAAFVENMAISIFDQTKKFHKLGEKERLYLQIASILHDVGIFIDASNHYIQSYNIIRSQNIIGLSDRDLQLTANIARYHSEQTPKQSHKNYSILSDKDKMTVSILAAVLRLSEALDISHLQKISELRIIQDKDILYFNLSANEDIILEEWNFINNSDFFQEVLGIKPMI</sequence>
<protein>
    <submittedName>
        <fullName evidence="4">Uncharacterized protein</fullName>
    </submittedName>
</protein>
<gene>
    <name evidence="4" type="ORF">CSCA_4380</name>
</gene>
<dbReference type="Gene3D" id="3.30.420.150">
    <property type="entry name" value="Exopolyphosphatase. Domain 2"/>
    <property type="match status" value="1"/>
</dbReference>
<feature type="domain" description="Ppx/GppA phosphatase C-terminal" evidence="3">
    <location>
        <begin position="334"/>
        <end position="488"/>
    </location>
</feature>
<evidence type="ECO:0000259" key="2">
    <source>
        <dbReference type="Pfam" id="PF02541"/>
    </source>
</evidence>
<dbReference type="InterPro" id="IPR050273">
    <property type="entry name" value="GppA/Ppx_hydrolase"/>
</dbReference>
<dbReference type="SUPFAM" id="SSF109604">
    <property type="entry name" value="HD-domain/PDEase-like"/>
    <property type="match status" value="1"/>
</dbReference>
<dbReference type="KEGG" id="csq:CSCA_4380"/>
<dbReference type="PANTHER" id="PTHR30005">
    <property type="entry name" value="EXOPOLYPHOSPHATASE"/>
    <property type="match status" value="1"/>
</dbReference>
<evidence type="ECO:0000313" key="5">
    <source>
        <dbReference type="Proteomes" id="UP000033115"/>
    </source>
</evidence>
<comment type="similarity">
    <text evidence="1">Belongs to the GppA/Ppx family.</text>
</comment>
<accession>A0A0E3K3X4</accession>
<dbReference type="InterPro" id="IPR048950">
    <property type="entry name" value="Ppx_GppA_C"/>
</dbReference>
<dbReference type="HOGENOM" id="CLU_025908_4_1_9"/>
<dbReference type="CDD" id="cd24006">
    <property type="entry name" value="ASKHA_NBD_PPX_GppA"/>
    <property type="match status" value="1"/>
</dbReference>
<dbReference type="SUPFAM" id="SSF53067">
    <property type="entry name" value="Actin-like ATPase domain"/>
    <property type="match status" value="2"/>
</dbReference>
<dbReference type="RefSeq" id="WP_029159367.1">
    <property type="nucleotide sequence ID" value="NZ_CP009933.1"/>
</dbReference>
<proteinExistence type="inferred from homology"/>
<dbReference type="Proteomes" id="UP000033115">
    <property type="component" value="Chromosome"/>
</dbReference>
<feature type="domain" description="Ppx/GppA phosphatase N-terminal" evidence="2">
    <location>
        <begin position="33"/>
        <end position="315"/>
    </location>
</feature>
<evidence type="ECO:0000313" key="4">
    <source>
        <dbReference type="EMBL" id="AKA71505.1"/>
    </source>
</evidence>
<organism evidence="4 5">
    <name type="scientific">Clostridium scatologenes</name>
    <dbReference type="NCBI Taxonomy" id="1548"/>
    <lineage>
        <taxon>Bacteria</taxon>
        <taxon>Bacillati</taxon>
        <taxon>Bacillota</taxon>
        <taxon>Clostridia</taxon>
        <taxon>Eubacteriales</taxon>
        <taxon>Clostridiaceae</taxon>
        <taxon>Clostridium</taxon>
    </lineage>
</organism>
<dbReference type="STRING" id="1548.CSCA_4380"/>
<dbReference type="EMBL" id="CP009933">
    <property type="protein sequence ID" value="AKA71505.1"/>
    <property type="molecule type" value="Genomic_DNA"/>
</dbReference>
<dbReference type="Gene3D" id="3.30.420.40">
    <property type="match status" value="1"/>
</dbReference>
<dbReference type="Pfam" id="PF21447">
    <property type="entry name" value="Ppx-GppA_III"/>
    <property type="match status" value="1"/>
</dbReference>
<evidence type="ECO:0000256" key="1">
    <source>
        <dbReference type="ARBA" id="ARBA00007125"/>
    </source>
</evidence>
<dbReference type="GO" id="GO:0016462">
    <property type="term" value="F:pyrophosphatase activity"/>
    <property type="evidence" value="ECO:0007669"/>
    <property type="project" value="TreeGrafter"/>
</dbReference>
<dbReference type="AlphaFoldDB" id="A0A0E3K3X4"/>
<keyword evidence="5" id="KW-1185">Reference proteome</keyword>
<dbReference type="Gene3D" id="1.10.3210.10">
    <property type="entry name" value="Hypothetical protein af1432"/>
    <property type="match status" value="1"/>
</dbReference>
<dbReference type="Pfam" id="PF02541">
    <property type="entry name" value="Ppx-GppA"/>
    <property type="match status" value="1"/>
</dbReference>
<dbReference type="InterPro" id="IPR003695">
    <property type="entry name" value="Ppx_GppA_N"/>
</dbReference>